<gene>
    <name evidence="2" type="ORF">CUJ83_12160</name>
</gene>
<dbReference type="EMBL" id="PGCK01000010">
    <property type="protein sequence ID" value="MCD1295753.1"/>
    <property type="molecule type" value="Genomic_DNA"/>
</dbReference>
<evidence type="ECO:0000313" key="3">
    <source>
        <dbReference type="Proteomes" id="UP001320159"/>
    </source>
</evidence>
<dbReference type="NCBIfam" id="TIGR03272">
    <property type="entry name" value="methan_mark_6"/>
    <property type="match status" value="1"/>
</dbReference>
<keyword evidence="3" id="KW-1185">Reference proteome</keyword>
<dbReference type="PIRSF" id="PIRSF005642">
    <property type="entry name" value="UCP005642"/>
    <property type="match status" value="1"/>
</dbReference>
<dbReference type="RefSeq" id="WP_230742611.1">
    <property type="nucleotide sequence ID" value="NZ_PGCK01000010.1"/>
</dbReference>
<feature type="region of interest" description="Disordered" evidence="1">
    <location>
        <begin position="76"/>
        <end position="95"/>
    </location>
</feature>
<reference evidence="2 3" key="1">
    <citation type="submission" date="2017-11" db="EMBL/GenBank/DDBJ databases">
        <title>Isolation and Characterization of Family Methanocellaceae Species from Potential Methane Hydrate Area Offshore Southwestern Taiwan.</title>
        <authorList>
            <person name="Zhang W.-L."/>
            <person name="Chen W.-C."/>
            <person name="Lai M.-C."/>
            <person name="Chen S.-C."/>
        </authorList>
    </citation>
    <scope>NUCLEOTIDE SEQUENCE [LARGE SCALE GENOMIC DNA]</scope>
    <source>
        <strain evidence="2 3">CWC-04</strain>
    </source>
</reference>
<protein>
    <submittedName>
        <fullName evidence="2">Methanogenesis marker 6 protein</fullName>
    </submittedName>
</protein>
<dbReference type="Pfam" id="PF09875">
    <property type="entry name" value="DUF2102"/>
    <property type="match status" value="1"/>
</dbReference>
<feature type="compositionally biased region" description="Basic and acidic residues" evidence="1">
    <location>
        <begin position="76"/>
        <end position="94"/>
    </location>
</feature>
<evidence type="ECO:0000313" key="2">
    <source>
        <dbReference type="EMBL" id="MCD1295753.1"/>
    </source>
</evidence>
<comment type="caution">
    <text evidence="2">The sequence shown here is derived from an EMBL/GenBank/DDBJ whole genome shotgun (WGS) entry which is preliminary data.</text>
</comment>
<name>A0AAP2W6V7_9EURY</name>
<dbReference type="AlphaFoldDB" id="A0AAP2W6V7"/>
<dbReference type="InterPro" id="IPR012025">
    <property type="entry name" value="Methan_mark_6"/>
</dbReference>
<proteinExistence type="predicted"/>
<sequence>MVEAKAKARDEEVITKIVVISDTELPSNLALAAYKVSSDVTIKETCFGLMVTGKRKDVDYVIMELRKLNPYKIFSKERGFPPGDPRRCRADRGGGPRPGFHQLKCELDILPDISKGLILVDRGSKPISQPVPKNLDVDRFKEIIDEETSKKGEGSKK</sequence>
<accession>A0AAP2W6V7</accession>
<evidence type="ECO:0000256" key="1">
    <source>
        <dbReference type="SAM" id="MobiDB-lite"/>
    </source>
</evidence>
<dbReference type="Proteomes" id="UP001320159">
    <property type="component" value="Unassembled WGS sequence"/>
</dbReference>
<organism evidence="2 3">
    <name type="scientific">Methanooceanicella nereidis</name>
    <dbReference type="NCBI Taxonomy" id="2052831"/>
    <lineage>
        <taxon>Archaea</taxon>
        <taxon>Methanobacteriati</taxon>
        <taxon>Methanobacteriota</taxon>
        <taxon>Stenosarchaea group</taxon>
        <taxon>Methanomicrobia</taxon>
        <taxon>Methanocellales</taxon>
        <taxon>Methanocellaceae</taxon>
        <taxon>Methanooceanicella</taxon>
    </lineage>
</organism>